<reference evidence="1 2" key="1">
    <citation type="submission" date="2016-02" db="EMBL/GenBank/DDBJ databases">
        <title>Genome analysis of coral dinoflagellate symbionts highlights evolutionary adaptations to a symbiotic lifestyle.</title>
        <authorList>
            <person name="Aranda M."/>
            <person name="Li Y."/>
            <person name="Liew Y.J."/>
            <person name="Baumgarten S."/>
            <person name="Simakov O."/>
            <person name="Wilson M."/>
            <person name="Piel J."/>
            <person name="Ashoor H."/>
            <person name="Bougouffa S."/>
            <person name="Bajic V.B."/>
            <person name="Ryu T."/>
            <person name="Ravasi T."/>
            <person name="Bayer T."/>
            <person name="Micklem G."/>
            <person name="Kim H."/>
            <person name="Bhak J."/>
            <person name="Lajeunesse T.C."/>
            <person name="Voolstra C.R."/>
        </authorList>
    </citation>
    <scope>NUCLEOTIDE SEQUENCE [LARGE SCALE GENOMIC DNA]</scope>
    <source>
        <strain evidence="1 2">CCMP2467</strain>
    </source>
</reference>
<proteinExistence type="predicted"/>
<dbReference type="EMBL" id="LSRX01000184">
    <property type="protein sequence ID" value="OLQ05462.1"/>
    <property type="molecule type" value="Genomic_DNA"/>
</dbReference>
<dbReference type="Proteomes" id="UP000186817">
    <property type="component" value="Unassembled WGS sequence"/>
</dbReference>
<dbReference type="OrthoDB" id="10660976at2759"/>
<sequence length="183" mass="20942">MHKFPPAILIQCSFEVMGTWLLAEAILTGNAKLLRWMLVCCTRRFLPVQTMWFCCEVMDMLLLAGAMIKDNVIFPNSRQVCRTHRFLQVVLIQSFSEVMDVLLHVAAILRGNAQCQLWSRASHTPRFPQVLLRSDGRVAAFGQSKYGQCSVPSLKSWSDLFSCRSRRVDYISELRRNTLPKSS</sequence>
<protein>
    <submittedName>
        <fullName evidence="1">Uncharacterized protein</fullName>
    </submittedName>
</protein>
<evidence type="ECO:0000313" key="2">
    <source>
        <dbReference type="Proteomes" id="UP000186817"/>
    </source>
</evidence>
<organism evidence="1 2">
    <name type="scientific">Symbiodinium microadriaticum</name>
    <name type="common">Dinoflagellate</name>
    <name type="synonym">Zooxanthella microadriatica</name>
    <dbReference type="NCBI Taxonomy" id="2951"/>
    <lineage>
        <taxon>Eukaryota</taxon>
        <taxon>Sar</taxon>
        <taxon>Alveolata</taxon>
        <taxon>Dinophyceae</taxon>
        <taxon>Suessiales</taxon>
        <taxon>Symbiodiniaceae</taxon>
        <taxon>Symbiodinium</taxon>
    </lineage>
</organism>
<gene>
    <name evidence="1" type="ORF">AK812_SmicGene49145</name>
</gene>
<name>A0A1Q9EDH4_SYMMI</name>
<comment type="caution">
    <text evidence="1">The sequence shown here is derived from an EMBL/GenBank/DDBJ whole genome shotgun (WGS) entry which is preliminary data.</text>
</comment>
<accession>A0A1Q9EDH4</accession>
<keyword evidence="2" id="KW-1185">Reference proteome</keyword>
<dbReference type="AlphaFoldDB" id="A0A1Q9EDH4"/>
<evidence type="ECO:0000313" key="1">
    <source>
        <dbReference type="EMBL" id="OLQ05462.1"/>
    </source>
</evidence>